<dbReference type="InterPro" id="IPR000719">
    <property type="entry name" value="Prot_kinase_dom"/>
</dbReference>
<evidence type="ECO:0000256" key="1">
    <source>
        <dbReference type="ARBA" id="ARBA00008874"/>
    </source>
</evidence>
<dbReference type="Gene3D" id="3.30.200.20">
    <property type="entry name" value="Phosphorylase Kinase, domain 1"/>
    <property type="match status" value="1"/>
</dbReference>
<feature type="region of interest" description="Disordered" evidence="2">
    <location>
        <begin position="501"/>
        <end position="546"/>
    </location>
</feature>
<feature type="compositionally biased region" description="Low complexity" evidence="2">
    <location>
        <begin position="503"/>
        <end position="517"/>
    </location>
</feature>
<evidence type="ECO:0000259" key="3">
    <source>
        <dbReference type="PROSITE" id="PS50011"/>
    </source>
</evidence>
<feature type="region of interest" description="Disordered" evidence="2">
    <location>
        <begin position="428"/>
        <end position="480"/>
    </location>
</feature>
<dbReference type="Proteomes" id="UP001470230">
    <property type="component" value="Unassembled WGS sequence"/>
</dbReference>
<feature type="compositionally biased region" description="Polar residues" evidence="2">
    <location>
        <begin position="392"/>
        <end position="408"/>
    </location>
</feature>
<feature type="compositionally biased region" description="Polar residues" evidence="2">
    <location>
        <begin position="453"/>
        <end position="480"/>
    </location>
</feature>
<evidence type="ECO:0000313" key="5">
    <source>
        <dbReference type="Proteomes" id="UP001470230"/>
    </source>
</evidence>
<feature type="compositionally biased region" description="Low complexity" evidence="2">
    <location>
        <begin position="437"/>
        <end position="446"/>
    </location>
</feature>
<dbReference type="InterPro" id="IPR011009">
    <property type="entry name" value="Kinase-like_dom_sf"/>
</dbReference>
<dbReference type="Pfam" id="PF00069">
    <property type="entry name" value="Pkinase"/>
    <property type="match status" value="1"/>
</dbReference>
<comment type="caution">
    <text evidence="4">The sequence shown here is derived from an EMBL/GenBank/DDBJ whole genome shotgun (WGS) entry which is preliminary data.</text>
</comment>
<evidence type="ECO:0000256" key="2">
    <source>
        <dbReference type="SAM" id="MobiDB-lite"/>
    </source>
</evidence>
<dbReference type="EMBL" id="JAPFFF010000007">
    <property type="protein sequence ID" value="KAK8885434.1"/>
    <property type="molecule type" value="Genomic_DNA"/>
</dbReference>
<sequence>MIFPPNPEDYEILHQIGHNAISDLYSARCKTNNQLISIRIISMERSPIDVVNLRKGGSLWLTSSHENLSRYYGSFEVGSTLWIISEYIDGGSIRDILRYGYHHGIKNEILISAILRPVLEFLSIFHQNMHIHRAINSDVIFIKTDGTVKISNLSFASSLIKDGKRKGALFSFSYGLDSDSSCYAAPEVLSGSGYTQSSDIWSVGITAIELATGILPYEQMTEMERIKSIIDGAPPTIQSVRAAQFSTQSQFDLSSSTNVKTKRSSLSKEIKLSSNSSSNNACEFSPAFIDFIDQCLKKSPDKRPSVNRLLEHKFFKNMAVNLNFNLNSNNNNIIKSYISRVLMSQLPPLHERFSSLNAMKSKNYFENKNVLINKSESTRGVHFIDNIYGETSQTKSGQQKQISAQKSVPNLPRKANLSSSNTYGFLFSSDERPKMVPSRTSSSPSSVLKEVGPNSSSVPISITTSNSYLKPKNIGSNSENASLLSEQRSYSWDEINEPLFPPFDNFENQNMNNSNSDENSKGIEMSNSDENEIERSNGNQSSVQVGRFKVTRKSCSSSLPKNNTNFLDN</sequence>
<keyword evidence="5" id="KW-1185">Reference proteome</keyword>
<gene>
    <name evidence="4" type="ORF">M9Y10_040882</name>
</gene>
<dbReference type="PANTHER" id="PTHR48014:SF21">
    <property type="entry name" value="SERINE_THREONINE-PROTEIN KINASE FRAY2"/>
    <property type="match status" value="1"/>
</dbReference>
<comment type="similarity">
    <text evidence="1">Belongs to the protein kinase superfamily. STE Ser/Thr protein kinase family. STE20 subfamily.</text>
</comment>
<dbReference type="PROSITE" id="PS50011">
    <property type="entry name" value="PROTEIN_KINASE_DOM"/>
    <property type="match status" value="1"/>
</dbReference>
<name>A0ABR2K2U5_9EUKA</name>
<reference evidence="4 5" key="1">
    <citation type="submission" date="2024-04" db="EMBL/GenBank/DDBJ databases">
        <title>Tritrichomonas musculus Genome.</title>
        <authorList>
            <person name="Alves-Ferreira E."/>
            <person name="Grigg M."/>
            <person name="Lorenzi H."/>
            <person name="Galac M."/>
        </authorList>
    </citation>
    <scope>NUCLEOTIDE SEQUENCE [LARGE SCALE GENOMIC DNA]</scope>
    <source>
        <strain evidence="4 5">EAF2021</strain>
    </source>
</reference>
<organism evidence="4 5">
    <name type="scientific">Tritrichomonas musculus</name>
    <dbReference type="NCBI Taxonomy" id="1915356"/>
    <lineage>
        <taxon>Eukaryota</taxon>
        <taxon>Metamonada</taxon>
        <taxon>Parabasalia</taxon>
        <taxon>Tritrichomonadida</taxon>
        <taxon>Tritrichomonadidae</taxon>
        <taxon>Tritrichomonas</taxon>
    </lineage>
</organism>
<accession>A0ABR2K2U5</accession>
<feature type="region of interest" description="Disordered" evidence="2">
    <location>
        <begin position="392"/>
        <end position="416"/>
    </location>
</feature>
<dbReference type="PANTHER" id="PTHR48014">
    <property type="entry name" value="SERINE/THREONINE-PROTEIN KINASE FRAY2"/>
    <property type="match status" value="1"/>
</dbReference>
<dbReference type="Gene3D" id="1.10.510.10">
    <property type="entry name" value="Transferase(Phosphotransferase) domain 1"/>
    <property type="match status" value="1"/>
</dbReference>
<proteinExistence type="inferred from homology"/>
<dbReference type="InterPro" id="IPR047173">
    <property type="entry name" value="STRAD_A/B-like"/>
</dbReference>
<dbReference type="SUPFAM" id="SSF56112">
    <property type="entry name" value="Protein kinase-like (PK-like)"/>
    <property type="match status" value="1"/>
</dbReference>
<protein>
    <recommendedName>
        <fullName evidence="3">Protein kinase domain-containing protein</fullName>
    </recommendedName>
</protein>
<feature type="domain" description="Protein kinase" evidence="3">
    <location>
        <begin position="10"/>
        <end position="315"/>
    </location>
</feature>
<evidence type="ECO:0000313" key="4">
    <source>
        <dbReference type="EMBL" id="KAK8885434.1"/>
    </source>
</evidence>